<name>A0A5C3P6K4_9APHY</name>
<keyword evidence="1" id="KW-0732">Signal</keyword>
<keyword evidence="3" id="KW-1185">Reference proteome</keyword>
<dbReference type="InParanoid" id="A0A5C3P6K4"/>
<dbReference type="AlphaFoldDB" id="A0A5C3P6K4"/>
<dbReference type="EMBL" id="ML211604">
    <property type="protein sequence ID" value="TFK81433.1"/>
    <property type="molecule type" value="Genomic_DNA"/>
</dbReference>
<feature type="signal peptide" evidence="1">
    <location>
        <begin position="1"/>
        <end position="27"/>
    </location>
</feature>
<reference evidence="2 3" key="1">
    <citation type="journal article" date="2019" name="Nat. Ecol. Evol.">
        <title>Megaphylogeny resolves global patterns of mushroom evolution.</title>
        <authorList>
            <person name="Varga T."/>
            <person name="Krizsan K."/>
            <person name="Foldi C."/>
            <person name="Dima B."/>
            <person name="Sanchez-Garcia M."/>
            <person name="Sanchez-Ramirez S."/>
            <person name="Szollosi G.J."/>
            <person name="Szarkandi J.G."/>
            <person name="Papp V."/>
            <person name="Albert L."/>
            <person name="Andreopoulos W."/>
            <person name="Angelini C."/>
            <person name="Antonin V."/>
            <person name="Barry K.W."/>
            <person name="Bougher N.L."/>
            <person name="Buchanan P."/>
            <person name="Buyck B."/>
            <person name="Bense V."/>
            <person name="Catcheside P."/>
            <person name="Chovatia M."/>
            <person name="Cooper J."/>
            <person name="Damon W."/>
            <person name="Desjardin D."/>
            <person name="Finy P."/>
            <person name="Geml J."/>
            <person name="Haridas S."/>
            <person name="Hughes K."/>
            <person name="Justo A."/>
            <person name="Karasinski D."/>
            <person name="Kautmanova I."/>
            <person name="Kiss B."/>
            <person name="Kocsube S."/>
            <person name="Kotiranta H."/>
            <person name="LaButti K.M."/>
            <person name="Lechner B.E."/>
            <person name="Liimatainen K."/>
            <person name="Lipzen A."/>
            <person name="Lukacs Z."/>
            <person name="Mihaltcheva S."/>
            <person name="Morgado L.N."/>
            <person name="Niskanen T."/>
            <person name="Noordeloos M.E."/>
            <person name="Ohm R.A."/>
            <person name="Ortiz-Santana B."/>
            <person name="Ovrebo C."/>
            <person name="Racz N."/>
            <person name="Riley R."/>
            <person name="Savchenko A."/>
            <person name="Shiryaev A."/>
            <person name="Soop K."/>
            <person name="Spirin V."/>
            <person name="Szebenyi C."/>
            <person name="Tomsovsky M."/>
            <person name="Tulloss R.E."/>
            <person name="Uehling J."/>
            <person name="Grigoriev I.V."/>
            <person name="Vagvolgyi C."/>
            <person name="Papp T."/>
            <person name="Martin F.M."/>
            <person name="Miettinen O."/>
            <person name="Hibbett D.S."/>
            <person name="Nagy L.G."/>
        </authorList>
    </citation>
    <scope>NUCLEOTIDE SEQUENCE [LARGE SCALE GENOMIC DNA]</scope>
    <source>
        <strain evidence="2 3">HHB13444</strain>
    </source>
</reference>
<protein>
    <recommendedName>
        <fullName evidence="4">Secreted protein</fullName>
    </recommendedName>
</protein>
<organism evidence="2 3">
    <name type="scientific">Polyporus arcularius HHB13444</name>
    <dbReference type="NCBI Taxonomy" id="1314778"/>
    <lineage>
        <taxon>Eukaryota</taxon>
        <taxon>Fungi</taxon>
        <taxon>Dikarya</taxon>
        <taxon>Basidiomycota</taxon>
        <taxon>Agaricomycotina</taxon>
        <taxon>Agaricomycetes</taxon>
        <taxon>Polyporales</taxon>
        <taxon>Polyporaceae</taxon>
        <taxon>Polyporus</taxon>
    </lineage>
</organism>
<evidence type="ECO:0000313" key="2">
    <source>
        <dbReference type="EMBL" id="TFK81433.1"/>
    </source>
</evidence>
<sequence>MLFIPVVRRCAELLVLWQLCGYGQGMAAVEDHLRLDGLFFAELFSSPLQLRAATHPQTDLATGLLAASNSYARHE</sequence>
<gene>
    <name evidence="2" type="ORF">K466DRAFT_591256</name>
</gene>
<accession>A0A5C3P6K4</accession>
<evidence type="ECO:0000313" key="3">
    <source>
        <dbReference type="Proteomes" id="UP000308197"/>
    </source>
</evidence>
<dbReference type="Proteomes" id="UP000308197">
    <property type="component" value="Unassembled WGS sequence"/>
</dbReference>
<evidence type="ECO:0000256" key="1">
    <source>
        <dbReference type="SAM" id="SignalP"/>
    </source>
</evidence>
<proteinExistence type="predicted"/>
<evidence type="ECO:0008006" key="4">
    <source>
        <dbReference type="Google" id="ProtNLM"/>
    </source>
</evidence>
<feature type="chain" id="PRO_5022765380" description="Secreted protein" evidence="1">
    <location>
        <begin position="28"/>
        <end position="75"/>
    </location>
</feature>